<reference evidence="1" key="2">
    <citation type="journal article" date="2015" name="Fish Shellfish Immunol.">
        <title>Early steps in the European eel (Anguilla anguilla)-Vibrio vulnificus interaction in the gills: Role of the RtxA13 toxin.</title>
        <authorList>
            <person name="Callol A."/>
            <person name="Pajuelo D."/>
            <person name="Ebbesson L."/>
            <person name="Teles M."/>
            <person name="MacKenzie S."/>
            <person name="Amaro C."/>
        </authorList>
    </citation>
    <scope>NUCLEOTIDE SEQUENCE</scope>
</reference>
<reference evidence="1" key="1">
    <citation type="submission" date="2014-11" db="EMBL/GenBank/DDBJ databases">
        <authorList>
            <person name="Amaro Gonzalez C."/>
        </authorList>
    </citation>
    <scope>NUCLEOTIDE SEQUENCE</scope>
</reference>
<accession>A0A0E9XV47</accession>
<organism evidence="1">
    <name type="scientific">Anguilla anguilla</name>
    <name type="common">European freshwater eel</name>
    <name type="synonym">Muraena anguilla</name>
    <dbReference type="NCBI Taxonomy" id="7936"/>
    <lineage>
        <taxon>Eukaryota</taxon>
        <taxon>Metazoa</taxon>
        <taxon>Chordata</taxon>
        <taxon>Craniata</taxon>
        <taxon>Vertebrata</taxon>
        <taxon>Euteleostomi</taxon>
        <taxon>Actinopterygii</taxon>
        <taxon>Neopterygii</taxon>
        <taxon>Teleostei</taxon>
        <taxon>Anguilliformes</taxon>
        <taxon>Anguillidae</taxon>
        <taxon>Anguilla</taxon>
    </lineage>
</organism>
<evidence type="ECO:0000313" key="1">
    <source>
        <dbReference type="EMBL" id="JAI06613.1"/>
    </source>
</evidence>
<dbReference type="EMBL" id="GBXM01001965">
    <property type="protein sequence ID" value="JAI06613.1"/>
    <property type="molecule type" value="Transcribed_RNA"/>
</dbReference>
<sequence>MTCGCVGPEDEIFFPFFGHHDPCSVCFDVALIFVIHPNLAEVPPF</sequence>
<dbReference type="AlphaFoldDB" id="A0A0E9XV47"/>
<protein>
    <submittedName>
        <fullName evidence="1">Uncharacterized protein</fullName>
    </submittedName>
</protein>
<name>A0A0E9XV47_ANGAN</name>
<proteinExistence type="predicted"/>